<organism evidence="7 8">
    <name type="scientific">Kalanchoe fedtschenkoi</name>
    <name type="common">Lavender scallops</name>
    <name type="synonym">South American air plant</name>
    <dbReference type="NCBI Taxonomy" id="63787"/>
    <lineage>
        <taxon>Eukaryota</taxon>
        <taxon>Viridiplantae</taxon>
        <taxon>Streptophyta</taxon>
        <taxon>Embryophyta</taxon>
        <taxon>Tracheophyta</taxon>
        <taxon>Spermatophyta</taxon>
        <taxon>Magnoliopsida</taxon>
        <taxon>eudicotyledons</taxon>
        <taxon>Gunneridae</taxon>
        <taxon>Pentapetalae</taxon>
        <taxon>Saxifragales</taxon>
        <taxon>Crassulaceae</taxon>
        <taxon>Kalanchoe</taxon>
    </lineage>
</organism>
<keyword evidence="3" id="KW-0238">DNA-binding</keyword>
<feature type="domain" description="NAC" evidence="6">
    <location>
        <begin position="1"/>
        <end position="139"/>
    </location>
</feature>
<dbReference type="Gramene" id="Kaladp0033s0295.1.v1.1">
    <property type="protein sequence ID" value="Kaladp0033s0295.1.v1.1.CDS.1"/>
    <property type="gene ID" value="Kaladp0033s0295.v1.1"/>
</dbReference>
<dbReference type="InterPro" id="IPR003441">
    <property type="entry name" value="NAC-dom"/>
</dbReference>
<dbReference type="GO" id="GO:0006355">
    <property type="term" value="P:regulation of DNA-templated transcription"/>
    <property type="evidence" value="ECO:0007669"/>
    <property type="project" value="InterPro"/>
</dbReference>
<dbReference type="SUPFAM" id="SSF101941">
    <property type="entry name" value="NAC domain"/>
    <property type="match status" value="1"/>
</dbReference>
<keyword evidence="4" id="KW-0804">Transcription</keyword>
<evidence type="ECO:0000313" key="7">
    <source>
        <dbReference type="EnsemblPlants" id="Kaladp0033s0295.1.v1.1.CDS.1"/>
    </source>
</evidence>
<name>A0A7N0TE08_KALFE</name>
<dbReference type="InterPro" id="IPR036093">
    <property type="entry name" value="NAC_dom_sf"/>
</dbReference>
<dbReference type="GO" id="GO:0003677">
    <property type="term" value="F:DNA binding"/>
    <property type="evidence" value="ECO:0007669"/>
    <property type="project" value="UniProtKB-KW"/>
</dbReference>
<dbReference type="Pfam" id="PF02365">
    <property type="entry name" value="NAM"/>
    <property type="match status" value="1"/>
</dbReference>
<evidence type="ECO:0000256" key="5">
    <source>
        <dbReference type="ARBA" id="ARBA00023242"/>
    </source>
</evidence>
<sequence length="139" mass="15871">MGVDFRSSDEDIIGFYLNRLFTVGSPLASMVSDSIHEIDVYGEAPPWEIAAQLPEVQRLDFYVFAKLKKRIANRKLRIVSNGKGTWKGQSIRKKIVVGSLVGQKKTFSFMADDYGKKKRVTLHWNMTKYSVENNLVILK</sequence>
<protein>
    <recommendedName>
        <fullName evidence="6">NAC domain-containing protein</fullName>
    </recommendedName>
</protein>
<evidence type="ECO:0000256" key="2">
    <source>
        <dbReference type="ARBA" id="ARBA00023015"/>
    </source>
</evidence>
<dbReference type="AlphaFoldDB" id="A0A7N0TE08"/>
<dbReference type="GO" id="GO:0005634">
    <property type="term" value="C:nucleus"/>
    <property type="evidence" value="ECO:0007669"/>
    <property type="project" value="UniProtKB-SubCell"/>
</dbReference>
<evidence type="ECO:0000256" key="4">
    <source>
        <dbReference type="ARBA" id="ARBA00023163"/>
    </source>
</evidence>
<accession>A0A7N0TE08</accession>
<dbReference type="Gene3D" id="2.170.150.80">
    <property type="entry name" value="NAC domain"/>
    <property type="match status" value="1"/>
</dbReference>
<evidence type="ECO:0000313" key="8">
    <source>
        <dbReference type="Proteomes" id="UP000594263"/>
    </source>
</evidence>
<dbReference type="PANTHER" id="PTHR31989">
    <property type="entry name" value="NAC DOMAIN-CONTAINING PROTEIN 82-RELATED"/>
    <property type="match status" value="1"/>
</dbReference>
<keyword evidence="2" id="KW-0805">Transcription regulation</keyword>
<evidence type="ECO:0000259" key="6">
    <source>
        <dbReference type="PROSITE" id="PS51005"/>
    </source>
</evidence>
<keyword evidence="5" id="KW-0539">Nucleus</keyword>
<dbReference type="Proteomes" id="UP000594263">
    <property type="component" value="Unplaced"/>
</dbReference>
<proteinExistence type="predicted"/>
<evidence type="ECO:0000256" key="1">
    <source>
        <dbReference type="ARBA" id="ARBA00004123"/>
    </source>
</evidence>
<reference evidence="7" key="1">
    <citation type="submission" date="2021-01" db="UniProtKB">
        <authorList>
            <consortium name="EnsemblPlants"/>
        </authorList>
    </citation>
    <scope>IDENTIFICATION</scope>
</reference>
<evidence type="ECO:0000256" key="3">
    <source>
        <dbReference type="ARBA" id="ARBA00023125"/>
    </source>
</evidence>
<dbReference type="PROSITE" id="PS51005">
    <property type="entry name" value="NAC"/>
    <property type="match status" value="1"/>
</dbReference>
<keyword evidence="8" id="KW-1185">Reference proteome</keyword>
<comment type="subcellular location">
    <subcellularLocation>
        <location evidence="1">Nucleus</location>
    </subcellularLocation>
</comment>
<dbReference type="EnsemblPlants" id="Kaladp0033s0295.1.v1.1">
    <property type="protein sequence ID" value="Kaladp0033s0295.1.v1.1.CDS.1"/>
    <property type="gene ID" value="Kaladp0033s0295.v1.1"/>
</dbReference>